<dbReference type="GeneID" id="28739679"/>
<dbReference type="Proteomes" id="UP000038010">
    <property type="component" value="Unassembled WGS sequence"/>
</dbReference>
<feature type="region of interest" description="Disordered" evidence="1">
    <location>
        <begin position="1"/>
        <end position="29"/>
    </location>
</feature>
<organism evidence="2 3">
    <name type="scientific">Cyphellophora attinorum</name>
    <dbReference type="NCBI Taxonomy" id="1664694"/>
    <lineage>
        <taxon>Eukaryota</taxon>
        <taxon>Fungi</taxon>
        <taxon>Dikarya</taxon>
        <taxon>Ascomycota</taxon>
        <taxon>Pezizomycotina</taxon>
        <taxon>Eurotiomycetes</taxon>
        <taxon>Chaetothyriomycetidae</taxon>
        <taxon>Chaetothyriales</taxon>
        <taxon>Cyphellophoraceae</taxon>
        <taxon>Cyphellophora</taxon>
    </lineage>
</organism>
<gene>
    <name evidence="2" type="ORF">AB675_7430</name>
</gene>
<accession>A0A0N1NV79</accession>
<keyword evidence="3" id="KW-1185">Reference proteome</keyword>
<dbReference type="STRING" id="1664694.A0A0N1NV79"/>
<protein>
    <submittedName>
        <fullName evidence="2">Uncharacterized protein</fullName>
    </submittedName>
</protein>
<feature type="non-terminal residue" evidence="2">
    <location>
        <position position="1"/>
    </location>
</feature>
<dbReference type="OrthoDB" id="25896at2759"/>
<comment type="caution">
    <text evidence="2">The sequence shown here is derived from an EMBL/GenBank/DDBJ whole genome shotgun (WGS) entry which is preliminary data.</text>
</comment>
<proteinExistence type="predicted"/>
<dbReference type="RefSeq" id="XP_017994288.1">
    <property type="nucleotide sequence ID" value="XM_018147799.1"/>
</dbReference>
<sequence length="90" mass="9983">RKQLVNPSSSAPRHKGISFLEPTGEGGKEEEWEYECIMPEEGLQCAREMRVDRYAECSALTGELLWEATQDITRMAAGTTVDSGEKCVGM</sequence>
<dbReference type="EMBL" id="LFJN01000066">
    <property type="protein sequence ID" value="KPI34325.1"/>
    <property type="molecule type" value="Genomic_DNA"/>
</dbReference>
<reference evidence="2 3" key="1">
    <citation type="submission" date="2015-06" db="EMBL/GenBank/DDBJ databases">
        <title>Draft genome of the ant-associated black yeast Phialophora attae CBS 131958.</title>
        <authorList>
            <person name="Moreno L.F."/>
            <person name="Stielow B.J."/>
            <person name="de Hoog S."/>
            <person name="Vicente V.A."/>
            <person name="Weiss V.A."/>
            <person name="de Vries M."/>
            <person name="Cruz L.M."/>
            <person name="Souza E.M."/>
        </authorList>
    </citation>
    <scope>NUCLEOTIDE SEQUENCE [LARGE SCALE GENOMIC DNA]</scope>
    <source>
        <strain evidence="2 3">CBS 131958</strain>
    </source>
</reference>
<dbReference type="VEuPathDB" id="FungiDB:AB675_7430"/>
<feature type="compositionally biased region" description="Polar residues" evidence="1">
    <location>
        <begin position="1"/>
        <end position="11"/>
    </location>
</feature>
<dbReference type="AlphaFoldDB" id="A0A0N1NV79"/>
<evidence type="ECO:0000313" key="2">
    <source>
        <dbReference type="EMBL" id="KPI34325.1"/>
    </source>
</evidence>
<evidence type="ECO:0000256" key="1">
    <source>
        <dbReference type="SAM" id="MobiDB-lite"/>
    </source>
</evidence>
<name>A0A0N1NV79_9EURO</name>
<evidence type="ECO:0000313" key="3">
    <source>
        <dbReference type="Proteomes" id="UP000038010"/>
    </source>
</evidence>